<dbReference type="EMBL" id="LATX01002163">
    <property type="protein sequence ID" value="KTB33558.1"/>
    <property type="molecule type" value="Genomic_DNA"/>
</dbReference>
<proteinExistence type="predicted"/>
<organism evidence="2 3">
    <name type="scientific">Moniliophthora roreri</name>
    <name type="common">Frosty pod rot fungus</name>
    <name type="synonym">Monilia roreri</name>
    <dbReference type="NCBI Taxonomy" id="221103"/>
    <lineage>
        <taxon>Eukaryota</taxon>
        <taxon>Fungi</taxon>
        <taxon>Dikarya</taxon>
        <taxon>Basidiomycota</taxon>
        <taxon>Agaricomycotina</taxon>
        <taxon>Agaricomycetes</taxon>
        <taxon>Agaricomycetidae</taxon>
        <taxon>Agaricales</taxon>
        <taxon>Marasmiineae</taxon>
        <taxon>Marasmiaceae</taxon>
        <taxon>Moniliophthora</taxon>
    </lineage>
</organism>
<protein>
    <submittedName>
        <fullName evidence="2">Uncharacterized protein</fullName>
    </submittedName>
</protein>
<comment type="caution">
    <text evidence="2">The sequence shown here is derived from an EMBL/GenBank/DDBJ whole genome shotgun (WGS) entry which is preliminary data.</text>
</comment>
<evidence type="ECO:0000256" key="1">
    <source>
        <dbReference type="SAM" id="MobiDB-lite"/>
    </source>
</evidence>
<dbReference type="AlphaFoldDB" id="A0A0W0FB65"/>
<evidence type="ECO:0000313" key="3">
    <source>
        <dbReference type="Proteomes" id="UP000054988"/>
    </source>
</evidence>
<reference evidence="2 3" key="1">
    <citation type="submission" date="2015-12" db="EMBL/GenBank/DDBJ databases">
        <title>Draft genome sequence of Moniliophthora roreri, the causal agent of frosty pod rot of cacao.</title>
        <authorList>
            <person name="Aime M.C."/>
            <person name="Diaz-Valderrama J.R."/>
            <person name="Kijpornyongpan T."/>
            <person name="Phillips-Mora W."/>
        </authorList>
    </citation>
    <scope>NUCLEOTIDE SEQUENCE [LARGE SCALE GENOMIC DNA]</scope>
    <source>
        <strain evidence="2 3">MCA 2952</strain>
    </source>
</reference>
<feature type="compositionally biased region" description="Acidic residues" evidence="1">
    <location>
        <begin position="46"/>
        <end position="56"/>
    </location>
</feature>
<dbReference type="Proteomes" id="UP000054988">
    <property type="component" value="Unassembled WGS sequence"/>
</dbReference>
<accession>A0A0W0FB65</accession>
<sequence length="126" mass="14533">MSLEEILNSKKEQEIGEREFDFLDTEEGLRKIVEHVKKGDSQDPIEILDDEEEEDERSQRPTATPSEIIDMCGRVEKICLGNPELEPGFTLSIVQSMRKVRGIYNQKKTENMQQSSLDQFIRVECG</sequence>
<evidence type="ECO:0000313" key="2">
    <source>
        <dbReference type="EMBL" id="KTB33558.1"/>
    </source>
</evidence>
<gene>
    <name evidence="2" type="ORF">WG66_13877</name>
</gene>
<feature type="region of interest" description="Disordered" evidence="1">
    <location>
        <begin position="34"/>
        <end position="66"/>
    </location>
</feature>
<name>A0A0W0FB65_MONRR</name>